<evidence type="ECO:0000313" key="2">
    <source>
        <dbReference type="EMBL" id="PZX19882.1"/>
    </source>
</evidence>
<dbReference type="Gene3D" id="3.30.565.10">
    <property type="entry name" value="Histidine kinase-like ATPase, C-terminal domain"/>
    <property type="match status" value="1"/>
</dbReference>
<keyword evidence="2" id="KW-0808">Transferase</keyword>
<dbReference type="GO" id="GO:0016740">
    <property type="term" value="F:transferase activity"/>
    <property type="evidence" value="ECO:0007669"/>
    <property type="project" value="UniProtKB-KW"/>
</dbReference>
<comment type="caution">
    <text evidence="2">The sequence shown here is derived from an EMBL/GenBank/DDBJ whole genome shotgun (WGS) entry which is preliminary data.</text>
</comment>
<accession>A0A2W7P946</accession>
<protein>
    <submittedName>
        <fullName evidence="2">Histidine phosphotransferase ChpT</fullName>
    </submittedName>
</protein>
<dbReference type="Proteomes" id="UP000248916">
    <property type="component" value="Unassembled WGS sequence"/>
</dbReference>
<dbReference type="Gene3D" id="1.10.287.130">
    <property type="match status" value="1"/>
</dbReference>
<name>A0A2W7P946_9RHOB</name>
<feature type="domain" description="Histidine phosphotransferase ChpT C-terminal" evidence="1">
    <location>
        <begin position="76"/>
        <end position="190"/>
    </location>
</feature>
<sequence>MSSSDISALLGSRICHDLISPLGAIGNGIELLQMSGMGDSPEMSLITESVENANARIRLFRVAFGAAQPDQTVARREVETILSTFGSARSLEIDWQLEEALPRDMTRLIFLLLLCGESALPWGGKIAVALAGDDLRVELIADRVRNEAELWRHLATTDALLPDASEIHFYLARQAAEAMGRTVDVELGEKRVVLTA</sequence>
<evidence type="ECO:0000313" key="3">
    <source>
        <dbReference type="Proteomes" id="UP000248916"/>
    </source>
</evidence>
<dbReference type="RefSeq" id="WP_170133818.1">
    <property type="nucleotide sequence ID" value="NZ_QKZL01000001.1"/>
</dbReference>
<dbReference type="InterPro" id="IPR018762">
    <property type="entry name" value="ChpT_C"/>
</dbReference>
<keyword evidence="3" id="KW-1185">Reference proteome</keyword>
<gene>
    <name evidence="2" type="ORF">LX81_00346</name>
</gene>
<dbReference type="Pfam" id="PF10090">
    <property type="entry name" value="HPTransfase"/>
    <property type="match status" value="1"/>
</dbReference>
<dbReference type="EMBL" id="QKZL01000001">
    <property type="protein sequence ID" value="PZX19882.1"/>
    <property type="molecule type" value="Genomic_DNA"/>
</dbReference>
<organism evidence="2 3">
    <name type="scientific">Palleronia aestuarii</name>
    <dbReference type="NCBI Taxonomy" id="568105"/>
    <lineage>
        <taxon>Bacteria</taxon>
        <taxon>Pseudomonadati</taxon>
        <taxon>Pseudomonadota</taxon>
        <taxon>Alphaproteobacteria</taxon>
        <taxon>Rhodobacterales</taxon>
        <taxon>Roseobacteraceae</taxon>
        <taxon>Palleronia</taxon>
    </lineage>
</organism>
<dbReference type="InterPro" id="IPR036890">
    <property type="entry name" value="HATPase_C_sf"/>
</dbReference>
<dbReference type="AlphaFoldDB" id="A0A2W7P946"/>
<reference evidence="2 3" key="1">
    <citation type="submission" date="2018-06" db="EMBL/GenBank/DDBJ databases">
        <title>Genomic Encyclopedia of Archaeal and Bacterial Type Strains, Phase II (KMG-II): from individual species to whole genera.</title>
        <authorList>
            <person name="Goeker M."/>
        </authorList>
    </citation>
    <scope>NUCLEOTIDE SEQUENCE [LARGE SCALE GENOMIC DNA]</scope>
    <source>
        <strain evidence="2 3">DSM 22009</strain>
    </source>
</reference>
<proteinExistence type="predicted"/>
<evidence type="ECO:0000259" key="1">
    <source>
        <dbReference type="Pfam" id="PF10090"/>
    </source>
</evidence>